<sequence length="89" mass="9808">MPVRDRVTWNALVAGLRLRIICMTNLQDASVSNFHQQALHGGAQGSPDYAPLAGMQQQQFIGSFRLNHETGVLLNLLVNPPLPIYSLLL</sequence>
<protein>
    <submittedName>
        <fullName evidence="1">Uncharacterized protein</fullName>
    </submittedName>
</protein>
<evidence type="ECO:0000313" key="2">
    <source>
        <dbReference type="Proteomes" id="UP000479710"/>
    </source>
</evidence>
<evidence type="ECO:0000313" key="1">
    <source>
        <dbReference type="EMBL" id="KAF0933279.1"/>
    </source>
</evidence>
<reference evidence="1 2" key="1">
    <citation type="submission" date="2019-11" db="EMBL/GenBank/DDBJ databases">
        <title>Whole genome sequence of Oryza granulata.</title>
        <authorList>
            <person name="Li W."/>
        </authorList>
    </citation>
    <scope>NUCLEOTIDE SEQUENCE [LARGE SCALE GENOMIC DNA]</scope>
    <source>
        <strain evidence="2">cv. Menghai</strain>
        <tissue evidence="1">Leaf</tissue>
    </source>
</reference>
<keyword evidence="2" id="KW-1185">Reference proteome</keyword>
<accession>A0A6G1F8V9</accession>
<dbReference type="EMBL" id="SPHZ02000001">
    <property type="protein sequence ID" value="KAF0933279.1"/>
    <property type="molecule type" value="Genomic_DNA"/>
</dbReference>
<name>A0A6G1F8V9_9ORYZ</name>
<gene>
    <name evidence="1" type="ORF">E2562_017068</name>
</gene>
<proteinExistence type="predicted"/>
<organism evidence="1 2">
    <name type="scientific">Oryza meyeriana var. granulata</name>
    <dbReference type="NCBI Taxonomy" id="110450"/>
    <lineage>
        <taxon>Eukaryota</taxon>
        <taxon>Viridiplantae</taxon>
        <taxon>Streptophyta</taxon>
        <taxon>Embryophyta</taxon>
        <taxon>Tracheophyta</taxon>
        <taxon>Spermatophyta</taxon>
        <taxon>Magnoliopsida</taxon>
        <taxon>Liliopsida</taxon>
        <taxon>Poales</taxon>
        <taxon>Poaceae</taxon>
        <taxon>BOP clade</taxon>
        <taxon>Oryzoideae</taxon>
        <taxon>Oryzeae</taxon>
        <taxon>Oryzinae</taxon>
        <taxon>Oryza</taxon>
        <taxon>Oryza meyeriana</taxon>
    </lineage>
</organism>
<dbReference type="AlphaFoldDB" id="A0A6G1F8V9"/>
<dbReference type="Proteomes" id="UP000479710">
    <property type="component" value="Unassembled WGS sequence"/>
</dbReference>
<comment type="caution">
    <text evidence="1">The sequence shown here is derived from an EMBL/GenBank/DDBJ whole genome shotgun (WGS) entry which is preliminary data.</text>
</comment>